<dbReference type="AlphaFoldDB" id="A0A1M5LBQ8"/>
<sequence length="158" mass="17493">MTQPIEKTLNVPLRPKQAFDLFTKNLDKWWPLDSHSLSAGDGELPKSVDVEMREGGYITETKHDGTTGRWATITKWDEGRALGVSWYVGRSEGEATDLEVIFIPTDTGTRIELTHSGFDRLGDAATATAGNYQTGWDFVLAECFGRYCLTNFVATPSA</sequence>
<name>A0A1M5LBQ8_9RHOB</name>
<dbReference type="EMBL" id="FQXB01000001">
    <property type="protein sequence ID" value="SHG62471.1"/>
    <property type="molecule type" value="Genomic_DNA"/>
</dbReference>
<dbReference type="Pfam" id="PF08327">
    <property type="entry name" value="AHSA1"/>
    <property type="match status" value="1"/>
</dbReference>
<dbReference type="InterPro" id="IPR013538">
    <property type="entry name" value="ASHA1/2-like_C"/>
</dbReference>
<organism evidence="3 4">
    <name type="scientific">Cognatiyoonia sediminum</name>
    <dbReference type="NCBI Taxonomy" id="1508389"/>
    <lineage>
        <taxon>Bacteria</taxon>
        <taxon>Pseudomonadati</taxon>
        <taxon>Pseudomonadota</taxon>
        <taxon>Alphaproteobacteria</taxon>
        <taxon>Rhodobacterales</taxon>
        <taxon>Paracoccaceae</taxon>
        <taxon>Cognatiyoonia</taxon>
    </lineage>
</organism>
<dbReference type="SUPFAM" id="SSF55961">
    <property type="entry name" value="Bet v1-like"/>
    <property type="match status" value="1"/>
</dbReference>
<reference evidence="3 4" key="1">
    <citation type="submission" date="2016-11" db="EMBL/GenBank/DDBJ databases">
        <authorList>
            <person name="Jaros S."/>
            <person name="Januszkiewicz K."/>
            <person name="Wedrychowicz H."/>
        </authorList>
    </citation>
    <scope>NUCLEOTIDE SEQUENCE [LARGE SCALE GENOMIC DNA]</scope>
    <source>
        <strain evidence="3 4">DSM 28715</strain>
    </source>
</reference>
<evidence type="ECO:0000313" key="3">
    <source>
        <dbReference type="EMBL" id="SHG62471.1"/>
    </source>
</evidence>
<comment type="similarity">
    <text evidence="1">Belongs to the AHA1 family.</text>
</comment>
<dbReference type="InterPro" id="IPR023393">
    <property type="entry name" value="START-like_dom_sf"/>
</dbReference>
<feature type="domain" description="Activator of Hsp90 ATPase homologue 1/2-like C-terminal" evidence="2">
    <location>
        <begin position="15"/>
        <end position="136"/>
    </location>
</feature>
<accession>A0A1M5LBQ8</accession>
<dbReference type="STRING" id="1508389.SAMN05444003_0209"/>
<evidence type="ECO:0000256" key="1">
    <source>
        <dbReference type="ARBA" id="ARBA00006817"/>
    </source>
</evidence>
<protein>
    <submittedName>
        <fullName evidence="3">Activator of Hsp90 ATPase homolog 1-like protein</fullName>
    </submittedName>
</protein>
<proteinExistence type="inferred from homology"/>
<evidence type="ECO:0000259" key="2">
    <source>
        <dbReference type="Pfam" id="PF08327"/>
    </source>
</evidence>
<gene>
    <name evidence="3" type="ORF">SAMN05444003_0209</name>
</gene>
<dbReference type="Proteomes" id="UP000184074">
    <property type="component" value="Unassembled WGS sequence"/>
</dbReference>
<keyword evidence="4" id="KW-1185">Reference proteome</keyword>
<evidence type="ECO:0000313" key="4">
    <source>
        <dbReference type="Proteomes" id="UP000184074"/>
    </source>
</evidence>
<dbReference type="Gene3D" id="3.30.530.20">
    <property type="match status" value="1"/>
</dbReference>
<dbReference type="OrthoDB" id="793407at2"/>
<dbReference type="RefSeq" id="WP_072898594.1">
    <property type="nucleotide sequence ID" value="NZ_FQXB01000001.1"/>
</dbReference>